<feature type="non-terminal residue" evidence="1">
    <location>
        <position position="88"/>
    </location>
</feature>
<dbReference type="RefSeq" id="WP_409134984.1">
    <property type="nucleotide sequence ID" value="NZ_JBJVNI010000290.1"/>
</dbReference>
<feature type="non-terminal residue" evidence="1">
    <location>
        <position position="1"/>
    </location>
</feature>
<gene>
    <name evidence="1" type="ORF">ACKI18_47760</name>
</gene>
<evidence type="ECO:0000313" key="1">
    <source>
        <dbReference type="EMBL" id="MFM9616231.1"/>
    </source>
</evidence>
<reference evidence="1 2" key="1">
    <citation type="submission" date="2024-12" db="EMBL/GenBank/DDBJ databases">
        <title>Forecasting of Potato common scab and diversities of Pathogenic streptomyces spp. in china.</title>
        <authorList>
            <person name="Handique U."/>
            <person name="Wu J."/>
        </authorList>
    </citation>
    <scope>NUCLEOTIDE SEQUENCE [LARGE SCALE GENOMIC DNA]</scope>
    <source>
        <strain evidence="1 2">ZRIMU1530</strain>
    </source>
</reference>
<evidence type="ECO:0000313" key="2">
    <source>
        <dbReference type="Proteomes" id="UP001631957"/>
    </source>
</evidence>
<organism evidence="1 2">
    <name type="scientific">Streptomyces niveiscabiei</name>
    <dbReference type="NCBI Taxonomy" id="164115"/>
    <lineage>
        <taxon>Bacteria</taxon>
        <taxon>Bacillati</taxon>
        <taxon>Actinomycetota</taxon>
        <taxon>Actinomycetes</taxon>
        <taxon>Kitasatosporales</taxon>
        <taxon>Streptomycetaceae</taxon>
        <taxon>Streptomyces</taxon>
    </lineage>
</organism>
<proteinExistence type="predicted"/>
<dbReference type="Proteomes" id="UP001631957">
    <property type="component" value="Unassembled WGS sequence"/>
</dbReference>
<protein>
    <submittedName>
        <fullName evidence="1">Uncharacterized protein</fullName>
    </submittedName>
</protein>
<accession>A0ABW9I8Q4</accession>
<comment type="caution">
    <text evidence="1">The sequence shown here is derived from an EMBL/GenBank/DDBJ whole genome shotgun (WGS) entry which is preliminary data.</text>
</comment>
<keyword evidence="2" id="KW-1185">Reference proteome</keyword>
<name>A0ABW9I8Q4_9ACTN</name>
<dbReference type="EMBL" id="JBJVNI010000290">
    <property type="protein sequence ID" value="MFM9616231.1"/>
    <property type="molecule type" value="Genomic_DNA"/>
</dbReference>
<sequence>DEAALIKAFGAANVTRGDIEGQEAVTEPGAIIFPNDPKRRIEVLWHFTDERRRPRSITIKNGSIWSVAARRTDKARIAVGMQLGEVEA</sequence>